<feature type="binding site" evidence="7">
    <location>
        <position position="110"/>
    </location>
    <ligand>
        <name>S-adenosyl-L-methionine</name>
        <dbReference type="ChEBI" id="CHEBI:59789"/>
    </ligand>
</feature>
<dbReference type="Proteomes" id="UP000732377">
    <property type="component" value="Unassembled WGS sequence"/>
</dbReference>
<dbReference type="GO" id="GO:0005737">
    <property type="term" value="C:cytoplasm"/>
    <property type="evidence" value="ECO:0007669"/>
    <property type="project" value="UniProtKB-SubCell"/>
</dbReference>
<dbReference type="InterPro" id="IPR029028">
    <property type="entry name" value="Alpha/beta_knot_MTases"/>
</dbReference>
<keyword evidence="1 7" id="KW-0963">Cytoplasm</keyword>
<dbReference type="AlphaFoldDB" id="A0A953IBE5"/>
<dbReference type="PANTHER" id="PTHR33603">
    <property type="entry name" value="METHYLTRANSFERASE"/>
    <property type="match status" value="1"/>
</dbReference>
<evidence type="ECO:0000256" key="1">
    <source>
        <dbReference type="ARBA" id="ARBA00022490"/>
    </source>
</evidence>
<evidence type="ECO:0000256" key="3">
    <source>
        <dbReference type="ARBA" id="ARBA00022603"/>
    </source>
</evidence>
<dbReference type="NCBIfam" id="NF000985">
    <property type="entry name" value="PRK00103.1-3"/>
    <property type="match status" value="1"/>
</dbReference>
<comment type="caution">
    <text evidence="8">The sequence shown here is derived from an EMBL/GenBank/DDBJ whole genome shotgun (WGS) entry which is preliminary data.</text>
</comment>
<dbReference type="GO" id="GO:0070038">
    <property type="term" value="F:rRNA (pseudouridine-N3-)-methyltransferase activity"/>
    <property type="evidence" value="ECO:0007669"/>
    <property type="project" value="UniProtKB-UniRule"/>
</dbReference>
<gene>
    <name evidence="7" type="primary">rlmH</name>
    <name evidence="8" type="ORF">CWE10_15700</name>
</gene>
<dbReference type="SMR" id="A0A953IBE5"/>
<dbReference type="InterPro" id="IPR003742">
    <property type="entry name" value="RlmH-like"/>
</dbReference>
<dbReference type="OMA" id="NEPYHHQ"/>
<comment type="subcellular location">
    <subcellularLocation>
        <location evidence="7">Cytoplasm</location>
    </subcellularLocation>
</comment>
<keyword evidence="4 7" id="KW-0808">Transferase</keyword>
<organism evidence="8 9">
    <name type="scientific">Symbiobacterium thermophilum</name>
    <dbReference type="NCBI Taxonomy" id="2734"/>
    <lineage>
        <taxon>Bacteria</taxon>
        <taxon>Bacillati</taxon>
        <taxon>Bacillota</taxon>
        <taxon>Clostridia</taxon>
        <taxon>Eubacteriales</taxon>
        <taxon>Symbiobacteriaceae</taxon>
        <taxon>Symbiobacterium</taxon>
    </lineage>
</organism>
<evidence type="ECO:0000256" key="4">
    <source>
        <dbReference type="ARBA" id="ARBA00022679"/>
    </source>
</evidence>
<accession>A0A953IBE5</accession>
<evidence type="ECO:0000256" key="6">
    <source>
        <dbReference type="ARBA" id="ARBA00038303"/>
    </source>
</evidence>
<dbReference type="HAMAP" id="MF_00658">
    <property type="entry name" value="23SrRNA_methyltr_H"/>
    <property type="match status" value="1"/>
</dbReference>
<evidence type="ECO:0000256" key="5">
    <source>
        <dbReference type="ARBA" id="ARBA00022691"/>
    </source>
</evidence>
<comment type="subunit">
    <text evidence="7">Homodimer.</text>
</comment>
<dbReference type="Gene3D" id="3.40.1280.10">
    <property type="match status" value="1"/>
</dbReference>
<dbReference type="RefSeq" id="WP_011197415.1">
    <property type="nucleotide sequence ID" value="NZ_JACSIR010000054.1"/>
</dbReference>
<dbReference type="EC" id="2.1.1.177" evidence="7"/>
<dbReference type="EMBL" id="PIUK01000209">
    <property type="protein sequence ID" value="MBY6277619.1"/>
    <property type="molecule type" value="Genomic_DNA"/>
</dbReference>
<keyword evidence="2 7" id="KW-0698">rRNA processing</keyword>
<evidence type="ECO:0000256" key="7">
    <source>
        <dbReference type="HAMAP-Rule" id="MF_00658"/>
    </source>
</evidence>
<evidence type="ECO:0000313" key="9">
    <source>
        <dbReference type="Proteomes" id="UP000732377"/>
    </source>
</evidence>
<keyword evidence="3 7" id="KW-0489">Methyltransferase</keyword>
<comment type="function">
    <text evidence="7">Specifically methylates the pseudouridine at position 1915 (m3Psi1915) in 23S rRNA.</text>
</comment>
<evidence type="ECO:0000313" key="8">
    <source>
        <dbReference type="EMBL" id="MBY6277619.1"/>
    </source>
</evidence>
<feature type="binding site" evidence="7">
    <location>
        <begin position="129"/>
        <end position="134"/>
    </location>
    <ligand>
        <name>S-adenosyl-L-methionine</name>
        <dbReference type="ChEBI" id="CHEBI:59789"/>
    </ligand>
</feature>
<evidence type="ECO:0000256" key="2">
    <source>
        <dbReference type="ARBA" id="ARBA00022552"/>
    </source>
</evidence>
<dbReference type="InterPro" id="IPR029026">
    <property type="entry name" value="tRNA_m1G_MTases_N"/>
</dbReference>
<comment type="similarity">
    <text evidence="6 7">Belongs to the RNA methyltransferase RlmH family.</text>
</comment>
<name>A0A953IBE5_SYMTR</name>
<proteinExistence type="inferred from homology"/>
<keyword evidence="5 7" id="KW-0949">S-adenosyl-L-methionine</keyword>
<comment type="catalytic activity">
    <reaction evidence="7">
        <text>pseudouridine(1915) in 23S rRNA + S-adenosyl-L-methionine = N(3)-methylpseudouridine(1915) in 23S rRNA + S-adenosyl-L-homocysteine + H(+)</text>
        <dbReference type="Rhea" id="RHEA:42752"/>
        <dbReference type="Rhea" id="RHEA-COMP:10221"/>
        <dbReference type="Rhea" id="RHEA-COMP:10222"/>
        <dbReference type="ChEBI" id="CHEBI:15378"/>
        <dbReference type="ChEBI" id="CHEBI:57856"/>
        <dbReference type="ChEBI" id="CHEBI:59789"/>
        <dbReference type="ChEBI" id="CHEBI:65314"/>
        <dbReference type="ChEBI" id="CHEBI:74486"/>
        <dbReference type="EC" id="2.1.1.177"/>
    </reaction>
</comment>
<dbReference type="SUPFAM" id="SSF75217">
    <property type="entry name" value="alpha/beta knot"/>
    <property type="match status" value="1"/>
</dbReference>
<sequence>MRIRLVTVGKVKEKYLQDGVQEYLKRLRPYARVEIVTVPDEPIPDGASPAQEAQVMQREGERLLRALDQGGQEHVVVLDGRGKNFSSEELAAFLAERALHGDANLAFVIGGSLGLDPAVLARAGTTLSLGRMTFLHQMVPLILLEQIYRAFKINRGEKYHK</sequence>
<reference evidence="8" key="1">
    <citation type="submission" date="2017-11" db="EMBL/GenBank/DDBJ databases">
        <title>Three new genomes from thermophilic consortium.</title>
        <authorList>
            <person name="Quaggio R."/>
            <person name="Amgarten D."/>
            <person name="Setubal J.C."/>
        </authorList>
    </citation>
    <scope>NUCLEOTIDE SEQUENCE</scope>
    <source>
        <strain evidence="8">ZCTH01-B2</strain>
    </source>
</reference>
<dbReference type="PIRSF" id="PIRSF004505">
    <property type="entry name" value="MT_bac"/>
    <property type="match status" value="1"/>
</dbReference>
<dbReference type="Pfam" id="PF02590">
    <property type="entry name" value="SPOUT_MTase"/>
    <property type="match status" value="1"/>
</dbReference>
<protein>
    <recommendedName>
        <fullName evidence="7">Ribosomal RNA large subunit methyltransferase H</fullName>
        <ecNumber evidence="7">2.1.1.177</ecNumber>
    </recommendedName>
    <alternativeName>
        <fullName evidence="7">23S rRNA (pseudouridine1915-N3)-methyltransferase</fullName>
    </alternativeName>
    <alternativeName>
        <fullName evidence="7">23S rRNA m3Psi1915 methyltransferase</fullName>
    </alternativeName>
    <alternativeName>
        <fullName evidence="7">rRNA (pseudouridine-N3-)-methyltransferase RlmH</fullName>
    </alternativeName>
</protein>
<feature type="binding site" evidence="7">
    <location>
        <position position="78"/>
    </location>
    <ligand>
        <name>S-adenosyl-L-methionine</name>
        <dbReference type="ChEBI" id="CHEBI:59789"/>
    </ligand>
</feature>
<dbReference type="PANTHER" id="PTHR33603:SF1">
    <property type="entry name" value="RIBOSOMAL RNA LARGE SUBUNIT METHYLTRANSFERASE H"/>
    <property type="match status" value="1"/>
</dbReference>
<dbReference type="CDD" id="cd18081">
    <property type="entry name" value="RlmH-like"/>
    <property type="match status" value="1"/>
</dbReference>